<gene>
    <name evidence="1" type="ORF">GF1_22760</name>
</gene>
<dbReference type="AlphaFoldDB" id="A0A915U310"/>
<sequence length="99" mass="11362">MVADKKKTPLRSTPARKKEIDLDAFAAGAGTSKTTTDTVYPWDEPHIREDVKKNIPLRIPEPLYMKLKYIADHTPYSMNSFILERLTQEIEDEIVKLTS</sequence>
<evidence type="ECO:0000313" key="2">
    <source>
        <dbReference type="Proteomes" id="UP001063350"/>
    </source>
</evidence>
<dbReference type="SUPFAM" id="SSF47598">
    <property type="entry name" value="Ribbon-helix-helix"/>
    <property type="match status" value="1"/>
</dbReference>
<dbReference type="Proteomes" id="UP001063350">
    <property type="component" value="Chromosome"/>
</dbReference>
<reference evidence="1" key="1">
    <citation type="submission" date="2020-12" db="EMBL/GenBank/DDBJ databases">
        <title>Desulfobium dissulfuricans gen. nov., sp. nov., a novel mesophilic, sulfate-reducing bacterium isolated from a deep-sea hydrothermal vent.</title>
        <authorList>
            <person name="Hashimoto Y."/>
            <person name="Tame A."/>
            <person name="Sawayama S."/>
            <person name="Miyazaki J."/>
            <person name="Takai K."/>
            <person name="Nakagawa S."/>
        </authorList>
    </citation>
    <scope>NUCLEOTIDE SEQUENCE</scope>
    <source>
        <strain evidence="1">GF1</strain>
    </source>
</reference>
<dbReference type="RefSeq" id="WP_267926637.1">
    <property type="nucleotide sequence ID" value="NZ_AP024233.1"/>
</dbReference>
<dbReference type="GO" id="GO:0006355">
    <property type="term" value="P:regulation of DNA-templated transcription"/>
    <property type="evidence" value="ECO:0007669"/>
    <property type="project" value="InterPro"/>
</dbReference>
<name>A0A915U310_9BACT</name>
<dbReference type="InterPro" id="IPR010985">
    <property type="entry name" value="Ribbon_hlx_hlx"/>
</dbReference>
<proteinExistence type="predicted"/>
<organism evidence="1 2">
    <name type="scientific">Desulfolithobacter dissulfuricans</name>
    <dbReference type="NCBI Taxonomy" id="2795293"/>
    <lineage>
        <taxon>Bacteria</taxon>
        <taxon>Pseudomonadati</taxon>
        <taxon>Thermodesulfobacteriota</taxon>
        <taxon>Desulfobulbia</taxon>
        <taxon>Desulfobulbales</taxon>
        <taxon>Desulfobulbaceae</taxon>
        <taxon>Desulfolithobacter</taxon>
    </lineage>
</organism>
<dbReference type="Gene3D" id="1.10.1220.10">
    <property type="entry name" value="Met repressor-like"/>
    <property type="match status" value="1"/>
</dbReference>
<accession>A0A915U310</accession>
<keyword evidence="2" id="KW-1185">Reference proteome</keyword>
<evidence type="ECO:0000313" key="1">
    <source>
        <dbReference type="EMBL" id="BCO09900.1"/>
    </source>
</evidence>
<protein>
    <submittedName>
        <fullName evidence="1">Uncharacterized protein</fullName>
    </submittedName>
</protein>
<dbReference type="KEGG" id="ddu:GF1_22760"/>
<dbReference type="InterPro" id="IPR013321">
    <property type="entry name" value="Arc_rbn_hlx_hlx"/>
</dbReference>
<dbReference type="EMBL" id="AP024233">
    <property type="protein sequence ID" value="BCO09900.1"/>
    <property type="molecule type" value="Genomic_DNA"/>
</dbReference>